<gene>
    <name evidence="2" type="ORF">BJ322DRAFT_755044</name>
</gene>
<dbReference type="Proteomes" id="UP000736335">
    <property type="component" value="Unassembled WGS sequence"/>
</dbReference>
<evidence type="ECO:0000256" key="1">
    <source>
        <dbReference type="SAM" id="MobiDB-lite"/>
    </source>
</evidence>
<protein>
    <submittedName>
        <fullName evidence="2">Uncharacterized protein</fullName>
    </submittedName>
</protein>
<dbReference type="EMBL" id="WIUZ02000006">
    <property type="protein sequence ID" value="KAF9785949.1"/>
    <property type="molecule type" value="Genomic_DNA"/>
</dbReference>
<proteinExistence type="predicted"/>
<evidence type="ECO:0000313" key="2">
    <source>
        <dbReference type="EMBL" id="KAF9785949.1"/>
    </source>
</evidence>
<sequence>MGSEDDRRVREELRRADNVERQGRVNRARTSLYEEGYSLAGDHVDGVLKEGSLVPTKNAFSQALFEFGFNFFKMLPNDLLHEFELGVWKDFFTHIVRMLESLGPDKVQTFDERFRQVPVFGETTIRSFDGNVSKMKRLAGHDFEDLLQCIIPCLEGLLPEPHNTTVLDLVFVLATWHALAKMGIHTDTSLHLLDTATTALGSGLRYFVGVTCPNFKTVETSAEFSKRRRSQTASTSQKSPESATRQPKTLSLKTIKLHFLGDYVECIRSFGTTDNYTSALGEHRHQWVKCTSQTRTNNRETDQQLGEMDYILFHIGCIADELLPQETKVAISKSSRKSVYLPKWLHKHRFDPAVMGFMELLLDHLRNRLFSDNDNTERIFIDDDTLYEHPILNIKYTSYEVQREEDIVHIGYGRTGVMVYTPTPREDENEPWSYANILAIYHITVRTASNPKPQNLTVLWVRWMERSTTRLAGPNSQNYTRVSYAPWSGTRGGAFDFVDPSHIIRACHLIPAFNLGRTHTLLDPSIARDPEGDWCAFYANWLVDRDAFARFTGIGIGCRQFQASQVLNIQAGPDYALNSLETVEDEDDSYGLDSDEAQKGDVTQP</sequence>
<comment type="caution">
    <text evidence="2">The sequence shown here is derived from an EMBL/GenBank/DDBJ whole genome shotgun (WGS) entry which is preliminary data.</text>
</comment>
<dbReference type="OrthoDB" id="3267098at2759"/>
<reference evidence="2" key="1">
    <citation type="journal article" date="2020" name="Nat. Commun.">
        <title>Large-scale genome sequencing of mycorrhizal fungi provides insights into the early evolution of symbiotic traits.</title>
        <authorList>
            <person name="Miyauchi S."/>
            <person name="Kiss E."/>
            <person name="Kuo A."/>
            <person name="Drula E."/>
            <person name="Kohler A."/>
            <person name="Sanchez-Garcia M."/>
            <person name="Morin E."/>
            <person name="Andreopoulos B."/>
            <person name="Barry K.W."/>
            <person name="Bonito G."/>
            <person name="Buee M."/>
            <person name="Carver A."/>
            <person name="Chen C."/>
            <person name="Cichocki N."/>
            <person name="Clum A."/>
            <person name="Culley D."/>
            <person name="Crous P.W."/>
            <person name="Fauchery L."/>
            <person name="Girlanda M."/>
            <person name="Hayes R.D."/>
            <person name="Keri Z."/>
            <person name="LaButti K."/>
            <person name="Lipzen A."/>
            <person name="Lombard V."/>
            <person name="Magnuson J."/>
            <person name="Maillard F."/>
            <person name="Murat C."/>
            <person name="Nolan M."/>
            <person name="Ohm R.A."/>
            <person name="Pangilinan J."/>
            <person name="Pereira M.F."/>
            <person name="Perotto S."/>
            <person name="Peter M."/>
            <person name="Pfister S."/>
            <person name="Riley R."/>
            <person name="Sitrit Y."/>
            <person name="Stielow J.B."/>
            <person name="Szollosi G."/>
            <person name="Zifcakova L."/>
            <person name="Stursova M."/>
            <person name="Spatafora J.W."/>
            <person name="Tedersoo L."/>
            <person name="Vaario L.M."/>
            <person name="Yamada A."/>
            <person name="Yan M."/>
            <person name="Wang P."/>
            <person name="Xu J."/>
            <person name="Bruns T."/>
            <person name="Baldrian P."/>
            <person name="Vilgalys R."/>
            <person name="Dunand C."/>
            <person name="Henrissat B."/>
            <person name="Grigoriev I.V."/>
            <person name="Hibbett D."/>
            <person name="Nagy L.G."/>
            <person name="Martin F.M."/>
        </authorList>
    </citation>
    <scope>NUCLEOTIDE SEQUENCE</scope>
    <source>
        <strain evidence="2">UH-Tt-Lm1</strain>
    </source>
</reference>
<name>A0A9P6L7F6_9AGAM</name>
<organism evidence="2 3">
    <name type="scientific">Thelephora terrestris</name>
    <dbReference type="NCBI Taxonomy" id="56493"/>
    <lineage>
        <taxon>Eukaryota</taxon>
        <taxon>Fungi</taxon>
        <taxon>Dikarya</taxon>
        <taxon>Basidiomycota</taxon>
        <taxon>Agaricomycotina</taxon>
        <taxon>Agaricomycetes</taxon>
        <taxon>Thelephorales</taxon>
        <taxon>Thelephoraceae</taxon>
        <taxon>Thelephora</taxon>
    </lineage>
</organism>
<feature type="compositionally biased region" description="Polar residues" evidence="1">
    <location>
        <begin position="231"/>
        <end position="247"/>
    </location>
</feature>
<accession>A0A9P6L7F6</accession>
<evidence type="ECO:0000313" key="3">
    <source>
        <dbReference type="Proteomes" id="UP000736335"/>
    </source>
</evidence>
<keyword evidence="3" id="KW-1185">Reference proteome</keyword>
<reference evidence="2" key="2">
    <citation type="submission" date="2020-11" db="EMBL/GenBank/DDBJ databases">
        <authorList>
            <consortium name="DOE Joint Genome Institute"/>
            <person name="Kuo A."/>
            <person name="Miyauchi S."/>
            <person name="Kiss E."/>
            <person name="Drula E."/>
            <person name="Kohler A."/>
            <person name="Sanchez-Garcia M."/>
            <person name="Andreopoulos B."/>
            <person name="Barry K.W."/>
            <person name="Bonito G."/>
            <person name="Buee M."/>
            <person name="Carver A."/>
            <person name="Chen C."/>
            <person name="Cichocki N."/>
            <person name="Clum A."/>
            <person name="Culley D."/>
            <person name="Crous P.W."/>
            <person name="Fauchery L."/>
            <person name="Girlanda M."/>
            <person name="Hayes R."/>
            <person name="Keri Z."/>
            <person name="Labutti K."/>
            <person name="Lipzen A."/>
            <person name="Lombard V."/>
            <person name="Magnuson J."/>
            <person name="Maillard F."/>
            <person name="Morin E."/>
            <person name="Murat C."/>
            <person name="Nolan M."/>
            <person name="Ohm R."/>
            <person name="Pangilinan J."/>
            <person name="Pereira M."/>
            <person name="Perotto S."/>
            <person name="Peter M."/>
            <person name="Riley R."/>
            <person name="Sitrit Y."/>
            <person name="Stielow B."/>
            <person name="Szollosi G."/>
            <person name="Zifcakova L."/>
            <person name="Stursova M."/>
            <person name="Spatafora J.W."/>
            <person name="Tedersoo L."/>
            <person name="Vaario L.-M."/>
            <person name="Yamada A."/>
            <person name="Yan M."/>
            <person name="Wang P."/>
            <person name="Xu J."/>
            <person name="Bruns T."/>
            <person name="Baldrian P."/>
            <person name="Vilgalys R."/>
            <person name="Henrissat B."/>
            <person name="Grigoriev I.V."/>
            <person name="Hibbett D."/>
            <person name="Nagy L.G."/>
            <person name="Martin F.M."/>
        </authorList>
    </citation>
    <scope>NUCLEOTIDE SEQUENCE</scope>
    <source>
        <strain evidence="2">UH-Tt-Lm1</strain>
    </source>
</reference>
<feature type="region of interest" description="Disordered" evidence="1">
    <location>
        <begin position="226"/>
        <end position="247"/>
    </location>
</feature>
<dbReference type="AlphaFoldDB" id="A0A9P6L7F6"/>